<dbReference type="AlphaFoldDB" id="A0A1F5CQZ8"/>
<organism evidence="1 2">
    <name type="scientific">Candidatus Azambacteria bacterium RIFCSPLOWO2_02_FULL_46_11</name>
    <dbReference type="NCBI Taxonomy" id="1797300"/>
    <lineage>
        <taxon>Bacteria</taxon>
        <taxon>Candidatus Azamiibacteriota</taxon>
    </lineage>
</organism>
<evidence type="ECO:0000313" key="1">
    <source>
        <dbReference type="EMBL" id="OGD45292.1"/>
    </source>
</evidence>
<gene>
    <name evidence="1" type="ORF">A3J02_01935</name>
</gene>
<dbReference type="EMBL" id="MEYW01000004">
    <property type="protein sequence ID" value="OGD45292.1"/>
    <property type="molecule type" value="Genomic_DNA"/>
</dbReference>
<name>A0A1F5CQZ8_9BACT</name>
<evidence type="ECO:0000313" key="2">
    <source>
        <dbReference type="Proteomes" id="UP000178296"/>
    </source>
</evidence>
<comment type="caution">
    <text evidence="1">The sequence shown here is derived from an EMBL/GenBank/DDBJ whole genome shotgun (WGS) entry which is preliminary data.</text>
</comment>
<protein>
    <submittedName>
        <fullName evidence="1">Uncharacterized protein</fullName>
    </submittedName>
</protein>
<sequence>MEENPIYIEDNMKKNPIKYTEDIYYFSSVNDCGLICKYPSPEKFGKLLADFMKLKQVYREISSITPVTNEGNTVGYWVILKNKNK</sequence>
<reference evidence="1 2" key="1">
    <citation type="journal article" date="2016" name="Nat. Commun.">
        <title>Thousands of microbial genomes shed light on interconnected biogeochemical processes in an aquifer system.</title>
        <authorList>
            <person name="Anantharaman K."/>
            <person name="Brown C.T."/>
            <person name="Hug L.A."/>
            <person name="Sharon I."/>
            <person name="Castelle C.J."/>
            <person name="Probst A.J."/>
            <person name="Thomas B.C."/>
            <person name="Singh A."/>
            <person name="Wilkins M.J."/>
            <person name="Karaoz U."/>
            <person name="Brodie E.L."/>
            <person name="Williams K.H."/>
            <person name="Hubbard S.S."/>
            <person name="Banfield J.F."/>
        </authorList>
    </citation>
    <scope>NUCLEOTIDE SEQUENCE [LARGE SCALE GENOMIC DNA]</scope>
</reference>
<dbReference type="Proteomes" id="UP000178296">
    <property type="component" value="Unassembled WGS sequence"/>
</dbReference>
<proteinExistence type="predicted"/>
<accession>A0A1F5CQZ8</accession>